<keyword evidence="1" id="KW-1133">Transmembrane helix</keyword>
<dbReference type="SUPFAM" id="SSF48452">
    <property type="entry name" value="TPR-like"/>
    <property type="match status" value="1"/>
</dbReference>
<name>A0A857DKH3_9FIRM</name>
<organism evidence="2 3">
    <name type="scientific">Dehalobacter restrictus</name>
    <dbReference type="NCBI Taxonomy" id="55583"/>
    <lineage>
        <taxon>Bacteria</taxon>
        <taxon>Bacillati</taxon>
        <taxon>Bacillota</taxon>
        <taxon>Clostridia</taxon>
        <taxon>Eubacteriales</taxon>
        <taxon>Desulfitobacteriaceae</taxon>
        <taxon>Dehalobacter</taxon>
    </lineage>
</organism>
<dbReference type="Pfam" id="PF13432">
    <property type="entry name" value="TPR_16"/>
    <property type="match status" value="2"/>
</dbReference>
<evidence type="ECO:0000313" key="2">
    <source>
        <dbReference type="EMBL" id="QHA01794.1"/>
    </source>
</evidence>
<accession>A0A857DKH3</accession>
<feature type="transmembrane region" description="Helical" evidence="1">
    <location>
        <begin position="12"/>
        <end position="29"/>
    </location>
</feature>
<gene>
    <name evidence="2" type="ORF">GQ588_14675</name>
</gene>
<sequence length="203" mass="23380">MQKKVQKITVGFIIGIICISLIGSTFYAISLPGSDNTEDTQGQEALEQEYNQRKQAVVELSAALEKSPEDVEAQLALADAYYSKASTTIELNDEEYQEDLQNAITYYQKVLAQKDDNDVRLKLAISAFLSRDSNLADETYKELIEKEPQNVDVLYWYGMFQFYSKEDYKKAEQYWQTALKYNTDEKMKTKLEEMIARAQDIEP</sequence>
<dbReference type="Proteomes" id="UP000430508">
    <property type="component" value="Chromosome"/>
</dbReference>
<dbReference type="RefSeq" id="WP_019224923.1">
    <property type="nucleotide sequence ID" value="NZ_CP046996.1"/>
</dbReference>
<evidence type="ECO:0000256" key="1">
    <source>
        <dbReference type="SAM" id="Phobius"/>
    </source>
</evidence>
<dbReference type="Gene3D" id="1.25.40.10">
    <property type="entry name" value="Tetratricopeptide repeat domain"/>
    <property type="match status" value="2"/>
</dbReference>
<dbReference type="AlphaFoldDB" id="A0A857DKH3"/>
<evidence type="ECO:0000313" key="3">
    <source>
        <dbReference type="Proteomes" id="UP000430508"/>
    </source>
</evidence>
<reference evidence="2 3" key="1">
    <citation type="submission" date="2019-12" db="EMBL/GenBank/DDBJ databases">
        <title>Sequence classification of anaerobic respiratory reductive dehalogenases: First we see many, then we see few.</title>
        <authorList>
            <person name="Molenda O."/>
            <person name="Puentes Jacome L.A."/>
            <person name="Cao X."/>
            <person name="Nesbo C.L."/>
            <person name="Tang S."/>
            <person name="Morson N."/>
            <person name="Patron J."/>
            <person name="Lomheim L."/>
            <person name="Wishart D.S."/>
            <person name="Edwards E.A."/>
        </authorList>
    </citation>
    <scope>NUCLEOTIDE SEQUENCE [LARGE SCALE GENOMIC DNA]</scope>
    <source>
        <strain evidence="2 3">12DCA</strain>
    </source>
</reference>
<proteinExistence type="predicted"/>
<dbReference type="InterPro" id="IPR011990">
    <property type="entry name" value="TPR-like_helical_dom_sf"/>
</dbReference>
<protein>
    <submittedName>
        <fullName evidence="2">Tetratricopeptide repeat protein</fullName>
    </submittedName>
</protein>
<dbReference type="EMBL" id="CP046996">
    <property type="protein sequence ID" value="QHA01794.1"/>
    <property type="molecule type" value="Genomic_DNA"/>
</dbReference>
<keyword evidence="1" id="KW-0812">Transmembrane</keyword>
<keyword evidence="1" id="KW-0472">Membrane</keyword>